<reference evidence="1 2" key="1">
    <citation type="submission" date="2021-08" db="EMBL/GenBank/DDBJ databases">
        <title>Culture and genomic analysis of Symbiopectobacterium purcellii sp. nov. gen. nov., isolated from the leafhopper Empoasca decipiens.</title>
        <authorList>
            <person name="Nadal-Jimenez P."/>
            <person name="Siozios S."/>
            <person name="Halliday N."/>
            <person name="Camara M."/>
            <person name="Hurst G.D.D."/>
        </authorList>
    </citation>
    <scope>NUCLEOTIDE SEQUENCE [LARGE SCALE GENOMIC DNA]</scope>
    <source>
        <strain evidence="1 2">SyEd1</strain>
    </source>
</reference>
<evidence type="ECO:0000313" key="1">
    <source>
        <dbReference type="EMBL" id="QZN95260.1"/>
    </source>
</evidence>
<dbReference type="EMBL" id="CP081864">
    <property type="protein sequence ID" value="QZN95260.1"/>
    <property type="molecule type" value="Genomic_DNA"/>
</dbReference>
<evidence type="ECO:0000313" key="2">
    <source>
        <dbReference type="Proteomes" id="UP000825886"/>
    </source>
</evidence>
<gene>
    <name evidence="1" type="ORF">K6K13_18920</name>
</gene>
<proteinExistence type="predicted"/>
<name>A0ABX9AJB7_9ENTR</name>
<dbReference type="RefSeq" id="WP_222158366.1">
    <property type="nucleotide sequence ID" value="NZ_CP081864.1"/>
</dbReference>
<keyword evidence="2" id="KW-1185">Reference proteome</keyword>
<sequence>MISPTHIEGTNTASKSIPSSGNDNFDALVLQYLTVNHPEDNLNIILKKLKALAPNSPLTLAALSKAMNVANAKMREDSAHAEYANTVLSKKAMQLTGTNILYTTMMNEIFFPTDEEHTVIEKF</sequence>
<accession>A0ABX9AJB7</accession>
<protein>
    <submittedName>
        <fullName evidence="1">Uncharacterized protein</fullName>
    </submittedName>
</protein>
<organism evidence="1 2">
    <name type="scientific">Symbiopectobacterium purcellii</name>
    <dbReference type="NCBI Taxonomy" id="2871826"/>
    <lineage>
        <taxon>Bacteria</taxon>
        <taxon>Pseudomonadati</taxon>
        <taxon>Pseudomonadota</taxon>
        <taxon>Gammaproteobacteria</taxon>
        <taxon>Enterobacterales</taxon>
        <taxon>Enterobacteriaceae</taxon>
    </lineage>
</organism>
<dbReference type="Proteomes" id="UP000825886">
    <property type="component" value="Chromosome"/>
</dbReference>